<evidence type="ECO:0000259" key="2">
    <source>
        <dbReference type="Pfam" id="PF04149"/>
    </source>
</evidence>
<dbReference type="RefSeq" id="WP_184691292.1">
    <property type="nucleotide sequence ID" value="NZ_JACHJN010000004.1"/>
</dbReference>
<accession>A0A841CLR3</accession>
<gene>
    <name evidence="3" type="ORF">FHS29_003092</name>
</gene>
<feature type="domain" description="DUF397" evidence="2">
    <location>
        <begin position="7"/>
        <end position="60"/>
    </location>
</feature>
<dbReference type="Proteomes" id="UP000547510">
    <property type="component" value="Unassembled WGS sequence"/>
</dbReference>
<evidence type="ECO:0000313" key="3">
    <source>
        <dbReference type="EMBL" id="MBB5956506.1"/>
    </source>
</evidence>
<sequence>MDGLRHLAWRKSARSSGENGNCVEVARAPGFCALRDSKNPGGGVLSIGRRSAGAFLAAIKADRLGG</sequence>
<protein>
    <recommendedName>
        <fullName evidence="2">DUF397 domain-containing protein</fullName>
    </recommendedName>
</protein>
<keyword evidence="4" id="KW-1185">Reference proteome</keyword>
<feature type="region of interest" description="Disordered" evidence="1">
    <location>
        <begin position="1"/>
        <end position="20"/>
    </location>
</feature>
<proteinExistence type="predicted"/>
<evidence type="ECO:0000256" key="1">
    <source>
        <dbReference type="SAM" id="MobiDB-lite"/>
    </source>
</evidence>
<organism evidence="3 4">
    <name type="scientific">Saccharothrix tamanrassetensis</name>
    <dbReference type="NCBI Taxonomy" id="1051531"/>
    <lineage>
        <taxon>Bacteria</taxon>
        <taxon>Bacillati</taxon>
        <taxon>Actinomycetota</taxon>
        <taxon>Actinomycetes</taxon>
        <taxon>Pseudonocardiales</taxon>
        <taxon>Pseudonocardiaceae</taxon>
        <taxon>Saccharothrix</taxon>
    </lineage>
</organism>
<dbReference type="InterPro" id="IPR007278">
    <property type="entry name" value="DUF397"/>
</dbReference>
<dbReference type="EMBL" id="JACHJN010000004">
    <property type="protein sequence ID" value="MBB5956506.1"/>
    <property type="molecule type" value="Genomic_DNA"/>
</dbReference>
<name>A0A841CLR3_9PSEU</name>
<reference evidence="3 4" key="1">
    <citation type="submission" date="2020-08" db="EMBL/GenBank/DDBJ databases">
        <title>Genomic Encyclopedia of Type Strains, Phase III (KMG-III): the genomes of soil and plant-associated and newly described type strains.</title>
        <authorList>
            <person name="Whitman W."/>
        </authorList>
    </citation>
    <scope>NUCLEOTIDE SEQUENCE [LARGE SCALE GENOMIC DNA]</scope>
    <source>
        <strain evidence="3 4">CECT 8640</strain>
    </source>
</reference>
<evidence type="ECO:0000313" key="4">
    <source>
        <dbReference type="Proteomes" id="UP000547510"/>
    </source>
</evidence>
<dbReference type="Pfam" id="PF04149">
    <property type="entry name" value="DUF397"/>
    <property type="match status" value="1"/>
</dbReference>
<comment type="caution">
    <text evidence="3">The sequence shown here is derived from an EMBL/GenBank/DDBJ whole genome shotgun (WGS) entry which is preliminary data.</text>
</comment>
<dbReference type="AlphaFoldDB" id="A0A841CLR3"/>